<dbReference type="EnsemblMetazoa" id="tetur20g03170.1">
    <property type="protein sequence ID" value="tetur20g03170.1"/>
    <property type="gene ID" value="tetur20g03170"/>
</dbReference>
<dbReference type="EMBL" id="CAEY01000525">
    <property type="status" value="NOT_ANNOTATED_CDS"/>
    <property type="molecule type" value="Genomic_DNA"/>
</dbReference>
<dbReference type="HOGENOM" id="CLU_037423_0_0_1"/>
<dbReference type="NCBIfam" id="TIGR00486">
    <property type="entry name" value="YbgI_SA1388"/>
    <property type="match status" value="1"/>
</dbReference>
<dbReference type="FunFam" id="3.40.1390.30:FF:000001">
    <property type="entry name" value="GTP cyclohydrolase 1 type 2"/>
    <property type="match status" value="1"/>
</dbReference>
<evidence type="ECO:0000313" key="5">
    <source>
        <dbReference type="Proteomes" id="UP000015104"/>
    </source>
</evidence>
<comment type="similarity">
    <text evidence="1">Belongs to the GTP cyclohydrolase I type 2/NIF3 family.</text>
</comment>
<dbReference type="GO" id="GO:0005739">
    <property type="term" value="C:mitochondrion"/>
    <property type="evidence" value="ECO:0007669"/>
    <property type="project" value="TreeGrafter"/>
</dbReference>
<dbReference type="PIRSF" id="PIRSF037490">
    <property type="entry name" value="UCP037490_NIF3_euk"/>
    <property type="match status" value="1"/>
</dbReference>
<dbReference type="GO" id="GO:0046872">
    <property type="term" value="F:metal ion binding"/>
    <property type="evidence" value="ECO:0007669"/>
    <property type="project" value="UniProtKB-KW"/>
</dbReference>
<sequence>MLRSLIKLIPHKLSDSRSFGIFKDFSKKTLPLNNTFGFNSINKLPFIQYSNQKRMDVNYPSLEGVVRLLNEIAPLHLAESWDNVGLLVEPFTQISIGKIVLTIDLTEKVIEEAKTYGTELIISYHPPIFHPLKSLNHKTWKERLVLDCIQCGIAVYSPHTALDAIKDGINDWLLSPFNIKEVRPINQSSMDSRSTNHYSYRLETVLPSESDSKLLERVEKLGKVLRLPSSAVIFSEDKNLPLIINILSENSSTKASMHLSKLDIPPLPGFGVGRIAQLTFPITLQDVINRTKHLLNLNHVRLALAPKHSLDSNINSIAVCAGSGGSVLRGLSVDLLITGEMSHHEVLDALYSNGSSVILCEHTNTERGYLHVLREKLITKLQNPNVEVIVAKSDADPLNIV</sequence>
<feature type="binding site" evidence="3">
    <location>
        <position position="125"/>
    </location>
    <ligand>
        <name>a divalent metal cation</name>
        <dbReference type="ChEBI" id="CHEBI:60240"/>
        <label>1</label>
    </ligand>
</feature>
<dbReference type="SUPFAM" id="SSF102705">
    <property type="entry name" value="NIF3 (NGG1p interacting factor 3)-like"/>
    <property type="match status" value="1"/>
</dbReference>
<dbReference type="InterPro" id="IPR002678">
    <property type="entry name" value="DUF34/NIF3"/>
</dbReference>
<evidence type="ECO:0000256" key="2">
    <source>
        <dbReference type="ARBA" id="ARBA00019069"/>
    </source>
</evidence>
<feature type="binding site" evidence="3">
    <location>
        <position position="163"/>
    </location>
    <ligand>
        <name>a divalent metal cation</name>
        <dbReference type="ChEBI" id="CHEBI:60240"/>
        <label>1</label>
    </ligand>
</feature>
<organism evidence="4 5">
    <name type="scientific">Tetranychus urticae</name>
    <name type="common">Two-spotted spider mite</name>
    <dbReference type="NCBI Taxonomy" id="32264"/>
    <lineage>
        <taxon>Eukaryota</taxon>
        <taxon>Metazoa</taxon>
        <taxon>Ecdysozoa</taxon>
        <taxon>Arthropoda</taxon>
        <taxon>Chelicerata</taxon>
        <taxon>Arachnida</taxon>
        <taxon>Acari</taxon>
        <taxon>Acariformes</taxon>
        <taxon>Trombidiformes</taxon>
        <taxon>Prostigmata</taxon>
        <taxon>Eleutherengona</taxon>
        <taxon>Raphignathae</taxon>
        <taxon>Tetranychoidea</taxon>
        <taxon>Tetranychidae</taxon>
        <taxon>Tetranychus</taxon>
    </lineage>
</organism>
<dbReference type="eggNOG" id="KOG4131">
    <property type="taxonomic scope" value="Eukaryota"/>
</dbReference>
<dbReference type="OMA" id="KYHEFFD"/>
<dbReference type="AlphaFoldDB" id="T1KTG7"/>
<evidence type="ECO:0000313" key="4">
    <source>
        <dbReference type="EnsemblMetazoa" id="tetur20g03170.1"/>
    </source>
</evidence>
<accession>T1KTG7</accession>
<dbReference type="OrthoDB" id="3345469at2759"/>
<dbReference type="Gene3D" id="3.40.1390.30">
    <property type="entry name" value="NIF3 (NGG1p interacting factor 3)-like"/>
    <property type="match status" value="2"/>
</dbReference>
<dbReference type="PANTHER" id="PTHR13799:SF13">
    <property type="entry name" value="NIF3-LIKE PROTEIN 1"/>
    <property type="match status" value="1"/>
</dbReference>
<proteinExistence type="inferred from homology"/>
<dbReference type="Pfam" id="PF01784">
    <property type="entry name" value="DUF34_NIF3"/>
    <property type="match status" value="1"/>
</dbReference>
<dbReference type="KEGG" id="tut:107366958"/>
<evidence type="ECO:0000256" key="1">
    <source>
        <dbReference type="ARBA" id="ARBA00006964"/>
    </source>
</evidence>
<feature type="binding site" evidence="3">
    <location>
        <position position="362"/>
    </location>
    <ligand>
        <name>a divalent metal cation</name>
        <dbReference type="ChEBI" id="CHEBI:60240"/>
        <label>1</label>
    </ligand>
</feature>
<dbReference type="PANTHER" id="PTHR13799">
    <property type="entry name" value="NGG1 INTERACTING FACTOR 3"/>
    <property type="match status" value="1"/>
</dbReference>
<reference evidence="5" key="1">
    <citation type="submission" date="2011-08" db="EMBL/GenBank/DDBJ databases">
        <authorList>
            <person name="Rombauts S."/>
        </authorList>
    </citation>
    <scope>NUCLEOTIDE SEQUENCE</scope>
    <source>
        <strain evidence="5">London</strain>
    </source>
</reference>
<protein>
    <recommendedName>
        <fullName evidence="2">NIF3-like protein 1</fullName>
    </recommendedName>
</protein>
<feature type="binding site" evidence="3">
    <location>
        <position position="366"/>
    </location>
    <ligand>
        <name>a divalent metal cation</name>
        <dbReference type="ChEBI" id="CHEBI:60240"/>
        <label>1</label>
    </ligand>
</feature>
<dbReference type="InterPro" id="IPR017222">
    <property type="entry name" value="DUF34/NIF3_animal"/>
</dbReference>
<dbReference type="InterPro" id="IPR036069">
    <property type="entry name" value="DUF34/NIF3_sf"/>
</dbReference>
<name>T1KTG7_TETUR</name>
<gene>
    <name evidence="4" type="primary">107366958</name>
</gene>
<keyword evidence="5" id="KW-1185">Reference proteome</keyword>
<keyword evidence="3" id="KW-0479">Metal-binding</keyword>
<dbReference type="Proteomes" id="UP000015104">
    <property type="component" value="Unassembled WGS sequence"/>
</dbReference>
<evidence type="ECO:0000256" key="3">
    <source>
        <dbReference type="PIRSR" id="PIRSR602678-1"/>
    </source>
</evidence>
<reference evidence="4" key="2">
    <citation type="submission" date="2015-06" db="UniProtKB">
        <authorList>
            <consortium name="EnsemblMetazoa"/>
        </authorList>
    </citation>
    <scope>IDENTIFICATION</scope>
</reference>
<dbReference type="STRING" id="32264.T1KTG7"/>